<sequence length="149" mass="15055">MTKTVQQTTLHWEAALAAVRGALAKGQELGIRVAVAVIDRGGNQLAFARDPGAPFHSTGIAQDKATTSAGFGLPTKQWWPVLEGMNSPGLLAGIASVPRMVVFGGGVPVYVNGECIAGVGVSGGSEEEDEICARAGIAAAGLSAEPGQS</sequence>
<dbReference type="InterPro" id="IPR052517">
    <property type="entry name" value="GlcG_carb_metab_protein"/>
</dbReference>
<protein>
    <recommendedName>
        <fullName evidence="2">GlcG protein</fullName>
    </recommendedName>
</protein>
<dbReference type="InterPro" id="IPR038084">
    <property type="entry name" value="PduO/GlcC-like_sf"/>
</dbReference>
<dbReference type="PANTHER" id="PTHR34309">
    <property type="entry name" value="SLR1406 PROTEIN"/>
    <property type="match status" value="1"/>
</dbReference>
<dbReference type="PANTHER" id="PTHR34309:SF1">
    <property type="entry name" value="PROTEIN GLCG"/>
    <property type="match status" value="1"/>
</dbReference>
<proteinExistence type="predicted"/>
<dbReference type="Gene3D" id="3.30.450.150">
    <property type="entry name" value="Haem-degrading domain"/>
    <property type="match status" value="1"/>
</dbReference>
<reference evidence="1" key="1">
    <citation type="journal article" date="2016" name="Appl. Environ. Microbiol.">
        <title>Functional Metagenomics of a Biostimulated Petroleum-Contaminated Soil Reveals an Extraordinary Diversity of Extradiol Dioxygenases.</title>
        <authorList>
            <person name="Terron-Gonzalez L."/>
            <person name="Martin-Cabello G."/>
            <person name="Ferrer M."/>
            <person name="Santero E."/>
        </authorList>
    </citation>
    <scope>NUCLEOTIDE SEQUENCE</scope>
</reference>
<dbReference type="Pfam" id="PF03928">
    <property type="entry name" value="HbpS-like"/>
    <property type="match status" value="1"/>
</dbReference>
<organism evidence="1">
    <name type="scientific">uncultured bacterium UPO47</name>
    <dbReference type="NCBI Taxonomy" id="1776972"/>
    <lineage>
        <taxon>Bacteria</taxon>
        <taxon>environmental samples</taxon>
    </lineage>
</organism>
<evidence type="ECO:0000313" key="1">
    <source>
        <dbReference type="EMBL" id="AMK59258.1"/>
    </source>
</evidence>
<evidence type="ECO:0008006" key="2">
    <source>
        <dbReference type="Google" id="ProtNLM"/>
    </source>
</evidence>
<dbReference type="AlphaFoldDB" id="A0A126SY79"/>
<dbReference type="SUPFAM" id="SSF143744">
    <property type="entry name" value="GlcG-like"/>
    <property type="match status" value="1"/>
</dbReference>
<dbReference type="InterPro" id="IPR005624">
    <property type="entry name" value="PduO/GlcC-like"/>
</dbReference>
<name>A0A126SY79_9BACT</name>
<accession>A0A126SY79</accession>
<dbReference type="EMBL" id="KU144975">
    <property type="protein sequence ID" value="AMK59258.1"/>
    <property type="molecule type" value="Genomic_DNA"/>
</dbReference>